<protein>
    <submittedName>
        <fullName evidence="1">Uncharacterized protein</fullName>
    </submittedName>
</protein>
<reference evidence="1 2" key="1">
    <citation type="submission" date="2020-09" db="EMBL/GenBank/DDBJ databases">
        <title>De no assembly of potato wild relative species, Solanum commersonii.</title>
        <authorList>
            <person name="Cho K."/>
        </authorList>
    </citation>
    <scope>NUCLEOTIDE SEQUENCE [LARGE SCALE GENOMIC DNA]</scope>
    <source>
        <strain evidence="1">LZ3.2</strain>
        <tissue evidence="1">Leaf</tissue>
    </source>
</reference>
<keyword evidence="2" id="KW-1185">Reference proteome</keyword>
<sequence length="65" mass="7077">MLGPICPLNSRALYSLSFSFNFRRKTSAFFRVSSDVVASTCGASWISSVASSLVSLLIEVSDFSY</sequence>
<evidence type="ECO:0000313" key="2">
    <source>
        <dbReference type="Proteomes" id="UP000824120"/>
    </source>
</evidence>
<dbReference type="Proteomes" id="UP000824120">
    <property type="component" value="Chromosome 9"/>
</dbReference>
<dbReference type="EMBL" id="JACXVP010000009">
    <property type="protein sequence ID" value="KAG5585564.1"/>
    <property type="molecule type" value="Genomic_DNA"/>
</dbReference>
<name>A0A9J5XEB7_SOLCO</name>
<proteinExistence type="predicted"/>
<accession>A0A9J5XEB7</accession>
<evidence type="ECO:0000313" key="1">
    <source>
        <dbReference type="EMBL" id="KAG5585564.1"/>
    </source>
</evidence>
<organism evidence="1 2">
    <name type="scientific">Solanum commersonii</name>
    <name type="common">Commerson's wild potato</name>
    <name type="synonym">Commerson's nightshade</name>
    <dbReference type="NCBI Taxonomy" id="4109"/>
    <lineage>
        <taxon>Eukaryota</taxon>
        <taxon>Viridiplantae</taxon>
        <taxon>Streptophyta</taxon>
        <taxon>Embryophyta</taxon>
        <taxon>Tracheophyta</taxon>
        <taxon>Spermatophyta</taxon>
        <taxon>Magnoliopsida</taxon>
        <taxon>eudicotyledons</taxon>
        <taxon>Gunneridae</taxon>
        <taxon>Pentapetalae</taxon>
        <taxon>asterids</taxon>
        <taxon>lamiids</taxon>
        <taxon>Solanales</taxon>
        <taxon>Solanaceae</taxon>
        <taxon>Solanoideae</taxon>
        <taxon>Solaneae</taxon>
        <taxon>Solanum</taxon>
    </lineage>
</organism>
<dbReference type="AlphaFoldDB" id="A0A9J5XEB7"/>
<gene>
    <name evidence="1" type="ORF">H5410_045998</name>
</gene>
<comment type="caution">
    <text evidence="1">The sequence shown here is derived from an EMBL/GenBank/DDBJ whole genome shotgun (WGS) entry which is preliminary data.</text>
</comment>